<evidence type="ECO:0000313" key="3">
    <source>
        <dbReference type="Proteomes" id="UP000000702"/>
    </source>
</evidence>
<feature type="compositionally biased region" description="Polar residues" evidence="1">
    <location>
        <begin position="138"/>
        <end position="148"/>
    </location>
</feature>
<evidence type="ECO:0000313" key="2">
    <source>
        <dbReference type="EMBL" id="CCD17523.1"/>
    </source>
</evidence>
<feature type="compositionally biased region" description="Basic and acidic residues" evidence="1">
    <location>
        <begin position="149"/>
        <end position="159"/>
    </location>
</feature>
<keyword evidence="3" id="KW-1185">Reference proteome</keyword>
<evidence type="ECO:0000256" key="1">
    <source>
        <dbReference type="SAM" id="MobiDB-lite"/>
    </source>
</evidence>
<comment type="caution">
    <text evidence="2">The sequence shown here is derived from an EMBL/GenBank/DDBJ whole genome shotgun (WGS) entry which is preliminary data.</text>
</comment>
<reference evidence="2 3" key="2">
    <citation type="journal article" date="2012" name="Proc. Natl. Acad. Sci. U.S.A.">
        <title>Antigenic diversity is generated by distinct evolutionary mechanisms in African trypanosome species.</title>
        <authorList>
            <person name="Jackson A.P."/>
            <person name="Berry A."/>
            <person name="Aslett M."/>
            <person name="Allison H.C."/>
            <person name="Burton P."/>
            <person name="Vavrova-Anderson J."/>
            <person name="Brown R."/>
            <person name="Browne H."/>
            <person name="Corton N."/>
            <person name="Hauser H."/>
            <person name="Gamble J."/>
            <person name="Gilderthorp R."/>
            <person name="Marcello L."/>
            <person name="McQuillan J."/>
            <person name="Otto T.D."/>
            <person name="Quail M.A."/>
            <person name="Sanders M.J."/>
            <person name="van Tonder A."/>
            <person name="Ginger M.L."/>
            <person name="Field M.C."/>
            <person name="Barry J.D."/>
            <person name="Hertz-Fowler C."/>
            <person name="Berriman M."/>
        </authorList>
    </citation>
    <scope>NUCLEOTIDE SEQUENCE [LARGE SCALE GENOMIC DNA]</scope>
    <source>
        <strain evidence="2 3">IL3000</strain>
    </source>
</reference>
<proteinExistence type="predicted"/>
<dbReference type="AlphaFoldDB" id="F9WJL7"/>
<gene>
    <name evidence="2" type="ORF">TCIL3000_0_23370</name>
</gene>
<name>F9WJL7_TRYCI</name>
<protein>
    <submittedName>
        <fullName evidence="2">WGS project CAEQ00000000 data, annotated contig 927</fullName>
    </submittedName>
</protein>
<feature type="region of interest" description="Disordered" evidence="1">
    <location>
        <begin position="128"/>
        <end position="159"/>
    </location>
</feature>
<reference evidence="3" key="1">
    <citation type="submission" date="2011-07" db="EMBL/GenBank/DDBJ databases">
        <title>Divergent evolution of antigenic variation in African trypanosomes.</title>
        <authorList>
            <person name="Jackson A.P."/>
            <person name="Berry A."/>
            <person name="Allison H.C."/>
            <person name="Burton P."/>
            <person name="Anderson J."/>
            <person name="Aslett M."/>
            <person name="Brown R."/>
            <person name="Corton N."/>
            <person name="Harris D."/>
            <person name="Hauser H."/>
            <person name="Gamble J."/>
            <person name="Gilderthorp R."/>
            <person name="McQuillan J."/>
            <person name="Quail M.A."/>
            <person name="Sanders M."/>
            <person name="Van Tonder A."/>
            <person name="Ginger M.L."/>
            <person name="Donelson J.E."/>
            <person name="Field M.C."/>
            <person name="Barry J.D."/>
            <person name="Berriman M."/>
            <person name="Hertz-Fowler C."/>
        </authorList>
    </citation>
    <scope>NUCLEOTIDE SEQUENCE [LARGE SCALE GENOMIC DNA]</scope>
    <source>
        <strain evidence="3">IL3000</strain>
    </source>
</reference>
<dbReference type="Proteomes" id="UP000000702">
    <property type="component" value="Unassembled WGS sequence"/>
</dbReference>
<organism evidence="2 3">
    <name type="scientific">Trypanosoma congolense (strain IL3000)</name>
    <dbReference type="NCBI Taxonomy" id="1068625"/>
    <lineage>
        <taxon>Eukaryota</taxon>
        <taxon>Discoba</taxon>
        <taxon>Euglenozoa</taxon>
        <taxon>Kinetoplastea</taxon>
        <taxon>Metakinetoplastina</taxon>
        <taxon>Trypanosomatida</taxon>
        <taxon>Trypanosomatidae</taxon>
        <taxon>Trypanosoma</taxon>
        <taxon>Nannomonas</taxon>
    </lineage>
</organism>
<dbReference type="EMBL" id="CAEQ01002744">
    <property type="protein sequence ID" value="CCD17523.1"/>
    <property type="molecule type" value="Genomic_DNA"/>
</dbReference>
<accession>F9WJL7</accession>
<sequence>MNMGGEREAVPNWTMESEVEQVLIQEYKTRDKINLFYFCVEYYGWTDGGFRHFTLGEFLKQPGRYLEDTNCREEVQKSIQHMLGCLHGNTVKDVRYFVGDGIITLCDWALRGASTLLDRVPRGTLDEAVREARKHPRSPTTSGSTSVQRRNEASDKLTH</sequence>
<dbReference type="VEuPathDB" id="TriTrypDB:TcIL3000_0_23370"/>